<proteinExistence type="evidence at transcript level"/>
<organism evidence="1">
    <name type="scientific">Drosophila melanogaster</name>
    <name type="common">Fruit fly</name>
    <dbReference type="NCBI Taxonomy" id="7227"/>
    <lineage>
        <taxon>Eukaryota</taxon>
        <taxon>Metazoa</taxon>
        <taxon>Ecdysozoa</taxon>
        <taxon>Arthropoda</taxon>
        <taxon>Hexapoda</taxon>
        <taxon>Insecta</taxon>
        <taxon>Pterygota</taxon>
        <taxon>Neoptera</taxon>
        <taxon>Endopterygota</taxon>
        <taxon>Diptera</taxon>
        <taxon>Brachycera</taxon>
        <taxon>Muscomorpha</taxon>
        <taxon>Ephydroidea</taxon>
        <taxon>Drosophilidae</taxon>
        <taxon>Drosophila</taxon>
        <taxon>Sophophora</taxon>
    </lineage>
</organism>
<evidence type="ECO:0000313" key="1">
    <source>
        <dbReference type="EMBL" id="AEX91659.1"/>
    </source>
</evidence>
<dbReference type="AlphaFoldDB" id="H1UUD8"/>
<protein>
    <submittedName>
        <fullName evidence="1">MIP34112p1</fullName>
    </submittedName>
</protein>
<dbReference type="EMBL" id="BT133022">
    <property type="protein sequence ID" value="AEX91659.1"/>
    <property type="molecule type" value="mRNA"/>
</dbReference>
<reference evidence="1" key="1">
    <citation type="submission" date="2012-01" db="EMBL/GenBank/DDBJ databases">
        <authorList>
            <person name="Carlson J."/>
            <person name="Booth B."/>
            <person name="Frise E."/>
            <person name="Sandler J."/>
            <person name="Wan K."/>
            <person name="Yu C."/>
            <person name="Celniker S."/>
        </authorList>
    </citation>
    <scope>NUCLEOTIDE SEQUENCE</scope>
</reference>
<accession>H1UUD8</accession>
<feature type="non-terminal residue" evidence="1">
    <location>
        <position position="1"/>
    </location>
</feature>
<name>H1UUD8_DROME</name>
<sequence>HTAPLQMRSQLKIKLELALMELVLHGSEASARCKRKSKLELNSKSTQGCMRTRHYSIAPEVPLTYL</sequence>